<dbReference type="EMBL" id="CM037616">
    <property type="protein sequence ID" value="KAH7993795.1"/>
    <property type="molecule type" value="Genomic_DNA"/>
</dbReference>
<evidence type="ECO:0000313" key="2">
    <source>
        <dbReference type="Proteomes" id="UP000827872"/>
    </source>
</evidence>
<gene>
    <name evidence="1" type="ORF">K3G42_032328</name>
</gene>
<proteinExistence type="predicted"/>
<sequence>MEEIVIRDHLGQEVGCMDAVGQNQSSLEKEEELEGPTNLGDSCDHWSQVDGVSDEKEAIGNGQVDDVSDEKEAMGEGSLARELGSRDGPEGQSPTSQDPSGVLQNENRGPKGQGDELLEMDALAKEAGGVDVGPKALPEQGAQEMEPTLATGEAPIAESVEQSQGSQMKTPEWQKSRAREGGQGHQRPGSQLEKLAPSLPHQFPPRQEVKDLSSQGEAFLDPVLPPSATQMLAMSQDKIPSLQGTKESLLDQIPASFQENEGPLLNPELPFLSNRSPLPPLNQNSFLPESKGSILDQTLSSLPECLSEQNLPSLQDPVSSSLETKPSPLQGKIPPLSDVKHSVMDQVPSSLHEANETFSFWSQTCTRTQITSLLDRPVSPLPEMEPFVLEHISSSGHEMEKTITPQGQGLFRHEVDGSLPESFPSLTNHLSSLPDQTVPLQEAKISALEETSVPLQEPMPMAPEAKVLPLPEGDVFLPSQVPLSVGDPCESPIVLLDCALPALQDTESTSPVSKNPASSLQEVDGALPGEIQAPLPSHTSPNLPEDEGSSPDQVPPTSEDQTTTSQLGQAPSFQEAATSLPEGQNSSDPPEEKFNVAEPTPPPNKAQTPVLSDASICPHALPLSSRESLQPLLDTTEALETLDAKGSGASVASAGAGEVTDVLESLRAEQQPLLQEDKVPGAPLDISVGEPQPKAGILKPPGATSQQAPNNISHPSANTAYSPQLQAAPPRQGQDQEPERGKHKSCQCCTLM</sequence>
<protein>
    <submittedName>
        <fullName evidence="1">Uncharacterized protein</fullName>
    </submittedName>
</protein>
<dbReference type="Proteomes" id="UP000827872">
    <property type="component" value="Linkage Group LG03"/>
</dbReference>
<keyword evidence="2" id="KW-1185">Reference proteome</keyword>
<name>A0ACB8EMR7_9SAUR</name>
<evidence type="ECO:0000313" key="1">
    <source>
        <dbReference type="EMBL" id="KAH7993795.1"/>
    </source>
</evidence>
<comment type="caution">
    <text evidence="1">The sequence shown here is derived from an EMBL/GenBank/DDBJ whole genome shotgun (WGS) entry which is preliminary data.</text>
</comment>
<accession>A0ACB8EMR7</accession>
<reference evidence="1" key="1">
    <citation type="submission" date="2021-08" db="EMBL/GenBank/DDBJ databases">
        <title>The first chromosome-level gecko genome reveals the dynamic sex chromosomes of Neotropical dwarf geckos (Sphaerodactylidae: Sphaerodactylus).</title>
        <authorList>
            <person name="Pinto B.J."/>
            <person name="Keating S.E."/>
            <person name="Gamble T."/>
        </authorList>
    </citation>
    <scope>NUCLEOTIDE SEQUENCE</scope>
    <source>
        <strain evidence="1">TG3544</strain>
    </source>
</reference>
<organism evidence="1 2">
    <name type="scientific">Sphaerodactylus townsendi</name>
    <dbReference type="NCBI Taxonomy" id="933632"/>
    <lineage>
        <taxon>Eukaryota</taxon>
        <taxon>Metazoa</taxon>
        <taxon>Chordata</taxon>
        <taxon>Craniata</taxon>
        <taxon>Vertebrata</taxon>
        <taxon>Euteleostomi</taxon>
        <taxon>Lepidosauria</taxon>
        <taxon>Squamata</taxon>
        <taxon>Bifurcata</taxon>
        <taxon>Gekkota</taxon>
        <taxon>Sphaerodactylidae</taxon>
        <taxon>Sphaerodactylus</taxon>
    </lineage>
</organism>